<reference evidence="1" key="1">
    <citation type="submission" date="2023-10" db="EMBL/GenBank/DDBJ databases">
        <authorList>
            <person name="Chen Y."/>
            <person name="Shah S."/>
            <person name="Dougan E. K."/>
            <person name="Thang M."/>
            <person name="Chan C."/>
        </authorList>
    </citation>
    <scope>NUCLEOTIDE SEQUENCE [LARGE SCALE GENOMIC DNA]</scope>
</reference>
<feature type="non-terminal residue" evidence="1">
    <location>
        <position position="411"/>
    </location>
</feature>
<keyword evidence="2" id="KW-1185">Reference proteome</keyword>
<organism evidence="1 2">
    <name type="scientific">Prorocentrum cordatum</name>
    <dbReference type="NCBI Taxonomy" id="2364126"/>
    <lineage>
        <taxon>Eukaryota</taxon>
        <taxon>Sar</taxon>
        <taxon>Alveolata</taxon>
        <taxon>Dinophyceae</taxon>
        <taxon>Prorocentrales</taxon>
        <taxon>Prorocentraceae</taxon>
        <taxon>Prorocentrum</taxon>
    </lineage>
</organism>
<dbReference type="Proteomes" id="UP001189429">
    <property type="component" value="Unassembled WGS sequence"/>
</dbReference>
<gene>
    <name evidence="1" type="ORF">PCOR1329_LOCUS73888</name>
</gene>
<name>A0ABN9X6M7_9DINO</name>
<feature type="non-terminal residue" evidence="1">
    <location>
        <position position="1"/>
    </location>
</feature>
<dbReference type="EMBL" id="CAUYUJ010019978">
    <property type="protein sequence ID" value="CAK0895003.1"/>
    <property type="molecule type" value="Genomic_DNA"/>
</dbReference>
<evidence type="ECO:0000313" key="2">
    <source>
        <dbReference type="Proteomes" id="UP001189429"/>
    </source>
</evidence>
<evidence type="ECO:0000313" key="1">
    <source>
        <dbReference type="EMBL" id="CAK0895003.1"/>
    </source>
</evidence>
<comment type="caution">
    <text evidence="1">The sequence shown here is derived from an EMBL/GenBank/DDBJ whole genome shotgun (WGS) entry which is preliminary data.</text>
</comment>
<proteinExistence type="predicted"/>
<protein>
    <submittedName>
        <fullName evidence="1">Uncharacterized protein</fullName>
    </submittedName>
</protein>
<sequence>DEFDQYYVKTKELYLSMVDAMLKLDDANVSIAEMVQSGILLSSLEMEKVVAKVDEFVSTMTFGESIDGADGALLTAKLSEAKALVSTAKTSLPEKLTTWMKALGSIEKTEFDINQFNASRGLAQLASSLTCQMLVNPQSRNQVLPVMQSVLSAGGKGGETHKDSAATIFKVVFETVSEYCRDPREVAPYMSIFMKLDESEWLDDDKKKQLSKVIEALKSWEQLVQHRSEWAALGADDRSRLMHANGGRVVKDLRGTTMAIDSTGVVGGIAGLVHDRKLAVDEIATAAETRKDIQNAALVLQPGQLKPFCVGTESSDRPWDENLEDGIGRPKVLQRVEETILLMGGTAFQEKIDRVKNAMLALTAKFAALLVHSYKTFSLQRPKLRRVVMSYKKEINDSGCTSSMRKGVLDW</sequence>
<accession>A0ABN9X6M7</accession>